<name>A0ABQ6MLI0_9STRA</name>
<evidence type="ECO:0000313" key="2">
    <source>
        <dbReference type="Proteomes" id="UP001165060"/>
    </source>
</evidence>
<sequence length="153" mass="16169">MLTRNLNTLDLSLSKTPSLHVDLSKYASPEFLHEGLAAAGSGGRDARGAAELGLGALRRGEFGGGELAERLRAAAAGGEDPMGEEEAAQVRLVAESVLHAMRTDSASGGVARVVVVRRSEARPAEGVLREFLFEQTTSASEIRILKGETSRLR</sequence>
<reference evidence="1 2" key="1">
    <citation type="journal article" date="2023" name="Commun. Biol.">
        <title>Genome analysis of Parmales, the sister group of diatoms, reveals the evolutionary specialization of diatoms from phago-mixotrophs to photoautotrophs.</title>
        <authorList>
            <person name="Ban H."/>
            <person name="Sato S."/>
            <person name="Yoshikawa S."/>
            <person name="Yamada K."/>
            <person name="Nakamura Y."/>
            <person name="Ichinomiya M."/>
            <person name="Sato N."/>
            <person name="Blanc-Mathieu R."/>
            <person name="Endo H."/>
            <person name="Kuwata A."/>
            <person name="Ogata H."/>
        </authorList>
    </citation>
    <scope>NUCLEOTIDE SEQUENCE [LARGE SCALE GENOMIC DNA]</scope>
</reference>
<proteinExistence type="predicted"/>
<dbReference type="Proteomes" id="UP001165060">
    <property type="component" value="Unassembled WGS sequence"/>
</dbReference>
<keyword evidence="2" id="KW-1185">Reference proteome</keyword>
<accession>A0ABQ6MLI0</accession>
<comment type="caution">
    <text evidence="1">The sequence shown here is derived from an EMBL/GenBank/DDBJ whole genome shotgun (WGS) entry which is preliminary data.</text>
</comment>
<gene>
    <name evidence="1" type="ORF">TeGR_g9715</name>
</gene>
<protein>
    <submittedName>
        <fullName evidence="1">Uncharacterized protein</fullName>
    </submittedName>
</protein>
<dbReference type="EMBL" id="BRYB01005723">
    <property type="protein sequence ID" value="GMI28123.1"/>
    <property type="molecule type" value="Genomic_DNA"/>
</dbReference>
<organism evidence="1 2">
    <name type="scientific">Tetraparma gracilis</name>
    <dbReference type="NCBI Taxonomy" id="2962635"/>
    <lineage>
        <taxon>Eukaryota</taxon>
        <taxon>Sar</taxon>
        <taxon>Stramenopiles</taxon>
        <taxon>Ochrophyta</taxon>
        <taxon>Bolidophyceae</taxon>
        <taxon>Parmales</taxon>
        <taxon>Triparmaceae</taxon>
        <taxon>Tetraparma</taxon>
    </lineage>
</organism>
<evidence type="ECO:0000313" key="1">
    <source>
        <dbReference type="EMBL" id="GMI28123.1"/>
    </source>
</evidence>